<name>A0A6J1LMR3_DROHY</name>
<dbReference type="InterPro" id="IPR008979">
    <property type="entry name" value="Galactose-bd-like_sf"/>
</dbReference>
<evidence type="ECO:0000256" key="5">
    <source>
        <dbReference type="ARBA" id="ARBA00023295"/>
    </source>
</evidence>
<dbReference type="InterPro" id="IPR054593">
    <property type="entry name" value="Beta-mannosidase-like_N2"/>
</dbReference>
<dbReference type="GeneID" id="111595371"/>
<dbReference type="SUPFAM" id="SSF49303">
    <property type="entry name" value="beta-Galactosidase/glucuronidase domain"/>
    <property type="match status" value="1"/>
</dbReference>
<evidence type="ECO:0000256" key="1">
    <source>
        <dbReference type="ARBA" id="ARBA00000829"/>
    </source>
</evidence>
<accession>A0A6J1LMR3</accession>
<comment type="catalytic activity">
    <reaction evidence="1">
        <text>Hydrolysis of terminal, non-reducing beta-D-mannose residues in beta-D-mannosides.</text>
        <dbReference type="EC" id="3.2.1.25"/>
    </reaction>
</comment>
<evidence type="ECO:0000313" key="8">
    <source>
        <dbReference type="Proteomes" id="UP000504633"/>
    </source>
</evidence>
<dbReference type="Pfam" id="PF22666">
    <property type="entry name" value="Glyco_hydro_2_N2"/>
    <property type="match status" value="1"/>
</dbReference>
<keyword evidence="4" id="KW-0378">Hydrolase</keyword>
<dbReference type="Gene3D" id="2.60.40.10">
    <property type="entry name" value="Immunoglobulins"/>
    <property type="match status" value="1"/>
</dbReference>
<dbReference type="AlphaFoldDB" id="A0A6J1LMR3"/>
<protein>
    <recommendedName>
        <fullName evidence="2">beta-mannosidase</fullName>
        <ecNumber evidence="2">3.2.1.25</ecNumber>
    </recommendedName>
</protein>
<dbReference type="GO" id="GO:0006516">
    <property type="term" value="P:glycoprotein catabolic process"/>
    <property type="evidence" value="ECO:0007669"/>
    <property type="project" value="TreeGrafter"/>
</dbReference>
<dbReference type="SUPFAM" id="SSF49785">
    <property type="entry name" value="Galactose-binding domain-like"/>
    <property type="match status" value="1"/>
</dbReference>
<dbReference type="EC" id="3.2.1.25" evidence="2"/>
<dbReference type="InterPro" id="IPR017853">
    <property type="entry name" value="GH"/>
</dbReference>
<evidence type="ECO:0000256" key="4">
    <source>
        <dbReference type="ARBA" id="ARBA00022801"/>
    </source>
</evidence>
<organism evidence="8 9">
    <name type="scientific">Drosophila hydei</name>
    <name type="common">Fruit fly</name>
    <dbReference type="NCBI Taxonomy" id="7224"/>
    <lineage>
        <taxon>Eukaryota</taxon>
        <taxon>Metazoa</taxon>
        <taxon>Ecdysozoa</taxon>
        <taxon>Arthropoda</taxon>
        <taxon>Hexapoda</taxon>
        <taxon>Insecta</taxon>
        <taxon>Pterygota</taxon>
        <taxon>Neoptera</taxon>
        <taxon>Endopterygota</taxon>
        <taxon>Diptera</taxon>
        <taxon>Brachycera</taxon>
        <taxon>Muscomorpha</taxon>
        <taxon>Ephydroidea</taxon>
        <taxon>Drosophilidae</taxon>
        <taxon>Drosophila</taxon>
    </lineage>
</organism>
<dbReference type="OrthoDB" id="2866996at2759"/>
<gene>
    <name evidence="9" type="primary">LOC111595371</name>
</gene>
<dbReference type="InterPro" id="IPR036156">
    <property type="entry name" value="Beta-gal/glucu_dom_sf"/>
</dbReference>
<keyword evidence="3 6" id="KW-0732">Signal</keyword>
<dbReference type="Gene3D" id="3.20.20.80">
    <property type="entry name" value="Glycosidases"/>
    <property type="match status" value="1"/>
</dbReference>
<dbReference type="Gene3D" id="2.60.120.260">
    <property type="entry name" value="Galactose-binding domain-like"/>
    <property type="match status" value="1"/>
</dbReference>
<dbReference type="SUPFAM" id="SSF51445">
    <property type="entry name" value="(Trans)glycosidases"/>
    <property type="match status" value="1"/>
</dbReference>
<reference evidence="9" key="1">
    <citation type="submission" date="2025-08" db="UniProtKB">
        <authorList>
            <consortium name="RefSeq"/>
        </authorList>
    </citation>
    <scope>IDENTIFICATION</scope>
    <source>
        <strain evidence="9">15085-1641.00</strain>
        <tissue evidence="9">Whole body</tissue>
    </source>
</reference>
<dbReference type="KEGG" id="dhe:111595371"/>
<dbReference type="GO" id="GO:0004567">
    <property type="term" value="F:beta-mannosidase activity"/>
    <property type="evidence" value="ECO:0007669"/>
    <property type="project" value="UniProtKB-EC"/>
</dbReference>
<evidence type="ECO:0000256" key="2">
    <source>
        <dbReference type="ARBA" id="ARBA00012754"/>
    </source>
</evidence>
<dbReference type="OMA" id="MFANFDY"/>
<dbReference type="FunFam" id="3.20.20.80:FF:000050">
    <property type="entry name" value="Beta-mannosidase B"/>
    <property type="match status" value="1"/>
</dbReference>
<sequence>MLKIINFLCLSTLVLIPLEAKNVQVDELTKGWTLRDGDSTMQFSVAKIPSGVYTAVKDKYGDLLAPDNDVKLRWIANKTWIYSRKFETANELGQDSLVNLTFHGIDTVAKIWLNGELLGETDNMFIRYSYSVGHLLNFSPNQNNLEIEILSPLVEANARVQELEQKGNSAPPSCPESRGDVECHRNMLRKMQMSFGGAWNPAALSSGIWKPVTIEYYTVAILRDVDVAIKRTDTHWIMDCRAILNTPDSEKFYVQLFVYASQLLDEPFIIEEKQLSYASPTLEFQIHIPKEKVKLWWPNGYGTQQLYPVMFSIKTYRSSGEPRLSSRTDSQKLLHIGFRTIELVEDKDARGRTFYFRVNGHPIFMKGVNYVPAQTLPELSAETETLKHLLNSAHDANMNMIRVWGGGLYESDSFYSLADTYGLLVWQDMTFTKATYPIDGELMASMRQETVQNAQRLAYHASLALIVTNNEIELYLVKNRSDFGAEAKRLEDEYKLLFVGNLCAELDIISRNDFNPRPGPMISTPSLGIIEPGKELAKDPQSPDYGDVHIYEDERDALAQNIYPQARFVTEFGYASLPMRSSWQRVLGEDKSDASLAALIRQRQHDPKGFIPLLQQIAYQLPFTLQNWEDNIDEFIYFSQVSQALTTKLAIDVFRSRRGDYQTMGALIWQLNDVWLAPTWSCIDFFGNYKMVYYWAKDFLAATNIIALYNDERDQLNITITREDYMESPDVKLYNIFINTFLWKDIFSKKAIARAIGLRSSSIDQLVIPLESVLYEHHSKEEIFLEILLKDEEDRVVAKNFFYPVPIKDIIGIKDPKLNIDVIDVECSNTNSHYTNKFTLRITIKYPALFVYLELTDPEYANQMHTFSMNGFTQTVPLQNIYLEIKNDLSCITLNSEHISVKTMNQYML</sequence>
<evidence type="ECO:0000256" key="6">
    <source>
        <dbReference type="SAM" id="SignalP"/>
    </source>
</evidence>
<feature type="chain" id="PRO_5026752049" description="beta-mannosidase" evidence="6">
    <location>
        <begin position="21"/>
        <end position="909"/>
    </location>
</feature>
<feature type="domain" description="Beta-mannosidase-like galactose-binding" evidence="7">
    <location>
        <begin position="32"/>
        <end position="210"/>
    </location>
</feature>
<dbReference type="PANTHER" id="PTHR43730">
    <property type="entry name" value="BETA-MANNOSIDASE"/>
    <property type="match status" value="1"/>
</dbReference>
<dbReference type="InterPro" id="IPR013783">
    <property type="entry name" value="Ig-like_fold"/>
</dbReference>
<proteinExistence type="predicted"/>
<feature type="signal peptide" evidence="6">
    <location>
        <begin position="1"/>
        <end position="20"/>
    </location>
</feature>
<dbReference type="PANTHER" id="PTHR43730:SF1">
    <property type="entry name" value="BETA-MANNOSIDASE"/>
    <property type="match status" value="1"/>
</dbReference>
<evidence type="ECO:0000256" key="3">
    <source>
        <dbReference type="ARBA" id="ARBA00022729"/>
    </source>
</evidence>
<evidence type="ECO:0000259" key="7">
    <source>
        <dbReference type="Pfam" id="PF22666"/>
    </source>
</evidence>
<keyword evidence="8" id="KW-1185">Reference proteome</keyword>
<evidence type="ECO:0000313" key="9">
    <source>
        <dbReference type="RefSeq" id="XP_023164832.2"/>
    </source>
</evidence>
<keyword evidence="5" id="KW-0326">Glycosidase</keyword>
<dbReference type="Proteomes" id="UP000504633">
    <property type="component" value="Unplaced"/>
</dbReference>
<dbReference type="RefSeq" id="XP_023164832.2">
    <property type="nucleotide sequence ID" value="XM_023309064.2"/>
</dbReference>
<dbReference type="InterPro" id="IPR050887">
    <property type="entry name" value="Beta-mannosidase_GH2"/>
</dbReference>